<evidence type="ECO:0000313" key="1">
    <source>
        <dbReference type="EMBL" id="WCT73909.1"/>
    </source>
</evidence>
<dbReference type="Proteomes" id="UP001220395">
    <property type="component" value="Chromosome"/>
</dbReference>
<dbReference type="EMBL" id="CP117411">
    <property type="protein sequence ID" value="WCT73909.1"/>
    <property type="molecule type" value="Genomic_DNA"/>
</dbReference>
<dbReference type="RefSeq" id="WP_273688531.1">
    <property type="nucleotide sequence ID" value="NZ_CP117411.1"/>
</dbReference>
<keyword evidence="2" id="KW-1185">Reference proteome</keyword>
<sequence length="87" mass="9661">MIDDWDREVELFWQPAGQLRIWREKMTLRQALDAFASLPPSVQDGAGIGLHDPIAVVIEGRPALVGWYNAQVCREIAALMPAGLESC</sequence>
<name>A0ABY7TL66_9SPHN</name>
<protein>
    <submittedName>
        <fullName evidence="1">Uncharacterized protein</fullName>
    </submittedName>
</protein>
<organism evidence="1 2">
    <name type="scientific">Sphingomonas naphthae</name>
    <dbReference type="NCBI Taxonomy" id="1813468"/>
    <lineage>
        <taxon>Bacteria</taxon>
        <taxon>Pseudomonadati</taxon>
        <taxon>Pseudomonadota</taxon>
        <taxon>Alphaproteobacteria</taxon>
        <taxon>Sphingomonadales</taxon>
        <taxon>Sphingomonadaceae</taxon>
        <taxon>Sphingomonas</taxon>
    </lineage>
</organism>
<gene>
    <name evidence="1" type="ORF">PQ455_01360</name>
</gene>
<proteinExistence type="predicted"/>
<evidence type="ECO:0000313" key="2">
    <source>
        <dbReference type="Proteomes" id="UP001220395"/>
    </source>
</evidence>
<accession>A0ABY7TL66</accession>
<reference evidence="1 2" key="1">
    <citation type="submission" date="2023-02" db="EMBL/GenBank/DDBJ databases">
        <title>Genome sequence of Sphingomonas naphthae.</title>
        <authorList>
            <person name="Kim S."/>
            <person name="Heo J."/>
            <person name="Kwon S.-W."/>
        </authorList>
    </citation>
    <scope>NUCLEOTIDE SEQUENCE [LARGE SCALE GENOMIC DNA]</scope>
    <source>
        <strain evidence="1 2">KACC 18716</strain>
    </source>
</reference>